<evidence type="ECO:0000256" key="5">
    <source>
        <dbReference type="ARBA" id="ARBA00037941"/>
    </source>
</evidence>
<proteinExistence type="inferred from homology"/>
<dbReference type="Pfam" id="PF01266">
    <property type="entry name" value="DAO"/>
    <property type="match status" value="1"/>
</dbReference>
<comment type="similarity">
    <text evidence="5">Belongs to the L2HGDH family.</text>
</comment>
<dbReference type="Gene3D" id="3.30.9.10">
    <property type="entry name" value="D-Amino Acid Oxidase, subunit A, domain 2"/>
    <property type="match status" value="1"/>
</dbReference>
<dbReference type="PANTHER" id="PTHR43104">
    <property type="entry name" value="L-2-HYDROXYGLUTARATE DEHYDROGENASE, MITOCHONDRIAL"/>
    <property type="match status" value="1"/>
</dbReference>
<comment type="caution">
    <text evidence="7">The sequence shown here is derived from an EMBL/GenBank/DDBJ whole genome shotgun (WGS) entry which is preliminary data.</text>
</comment>
<evidence type="ECO:0000256" key="3">
    <source>
        <dbReference type="ARBA" id="ARBA00022827"/>
    </source>
</evidence>
<keyword evidence="3" id="KW-0274">FAD</keyword>
<keyword evidence="4" id="KW-0560">Oxidoreductase</keyword>
<evidence type="ECO:0000256" key="4">
    <source>
        <dbReference type="ARBA" id="ARBA00023002"/>
    </source>
</evidence>
<sequence length="408" mass="44333">MVSNASIPKTCDVVIIGGGIVGLATATTLIQRHPSLEVCVVEAESQVAAHQSGHNSGVLHSGIYYKPGSAKAITCRRGKALMEAFCDEHQIAWDRCGKVVVATDAIEAERLDAIAARASENGVEYRRIDTDELRKIEPSVAGVAALHVPETGIVNYAKVCEAMRQQILQRGGHVVLSFKVKQIESVSSSVAITDLNNRTIHCGRMINCAGLQSDRILRMAGGQPAVKIVPFRGEYYDLVPEREHLCRHLIYPVPNPSFPFLGVHFTRMIDGGVECGPNAVLALSRHGYDWRTFHAGDLLETLRYGGFRKLARKYWRTGAGEIHRSLRKPAFVAALQKLIPSIRASDLRPGRAGVRAQAVTPEGDLVDDFLIETTNHAIHVLNAPSPAATASLAIGGTIVDRFESLQTN</sequence>
<evidence type="ECO:0000256" key="2">
    <source>
        <dbReference type="ARBA" id="ARBA00022630"/>
    </source>
</evidence>
<dbReference type="SUPFAM" id="SSF51905">
    <property type="entry name" value="FAD/NAD(P)-binding domain"/>
    <property type="match status" value="1"/>
</dbReference>
<keyword evidence="2" id="KW-0285">Flavoprotein</keyword>
<evidence type="ECO:0000313" key="8">
    <source>
        <dbReference type="Proteomes" id="UP001416858"/>
    </source>
</evidence>
<name>A0ABP9VHY5_9BACT</name>
<dbReference type="NCBIfam" id="NF008726">
    <property type="entry name" value="PRK11728.1"/>
    <property type="match status" value="1"/>
</dbReference>
<comment type="cofactor">
    <cofactor evidence="1">
        <name>FAD</name>
        <dbReference type="ChEBI" id="CHEBI:57692"/>
    </cofactor>
</comment>
<feature type="domain" description="FAD dependent oxidoreductase" evidence="6">
    <location>
        <begin position="12"/>
        <end position="400"/>
    </location>
</feature>
<keyword evidence="8" id="KW-1185">Reference proteome</keyword>
<evidence type="ECO:0000256" key="1">
    <source>
        <dbReference type="ARBA" id="ARBA00001974"/>
    </source>
</evidence>
<dbReference type="EMBL" id="BAABRO010000001">
    <property type="protein sequence ID" value="GAA5504826.1"/>
    <property type="molecule type" value="Genomic_DNA"/>
</dbReference>
<dbReference type="PANTHER" id="PTHR43104:SF2">
    <property type="entry name" value="L-2-HYDROXYGLUTARATE DEHYDROGENASE, MITOCHONDRIAL"/>
    <property type="match status" value="1"/>
</dbReference>
<protein>
    <submittedName>
        <fullName evidence="7">L-2-hydroxyglutarate dehydrogenase</fullName>
    </submittedName>
</protein>
<accession>A0ABP9VHY5</accession>
<gene>
    <name evidence="7" type="primary">lhgD</name>
    <name evidence="7" type="ORF">Rcae01_00265</name>
</gene>
<dbReference type="InterPro" id="IPR036188">
    <property type="entry name" value="FAD/NAD-bd_sf"/>
</dbReference>
<dbReference type="InterPro" id="IPR006076">
    <property type="entry name" value="FAD-dep_OxRdtase"/>
</dbReference>
<evidence type="ECO:0000313" key="7">
    <source>
        <dbReference type="EMBL" id="GAA5504826.1"/>
    </source>
</evidence>
<evidence type="ECO:0000259" key="6">
    <source>
        <dbReference type="Pfam" id="PF01266"/>
    </source>
</evidence>
<reference evidence="7 8" key="1">
    <citation type="submission" date="2024-02" db="EMBL/GenBank/DDBJ databases">
        <title>Rhodopirellula caenicola NBRC 110016.</title>
        <authorList>
            <person name="Ichikawa N."/>
            <person name="Katano-Makiyama Y."/>
            <person name="Hidaka K."/>
        </authorList>
    </citation>
    <scope>NUCLEOTIDE SEQUENCE [LARGE SCALE GENOMIC DNA]</scope>
    <source>
        <strain evidence="7 8">NBRC 110016</strain>
    </source>
</reference>
<dbReference type="RefSeq" id="WP_345681903.1">
    <property type="nucleotide sequence ID" value="NZ_BAABRO010000001.1"/>
</dbReference>
<organism evidence="7 8">
    <name type="scientific">Novipirellula caenicola</name>
    <dbReference type="NCBI Taxonomy" id="1536901"/>
    <lineage>
        <taxon>Bacteria</taxon>
        <taxon>Pseudomonadati</taxon>
        <taxon>Planctomycetota</taxon>
        <taxon>Planctomycetia</taxon>
        <taxon>Pirellulales</taxon>
        <taxon>Pirellulaceae</taxon>
        <taxon>Novipirellula</taxon>
    </lineage>
</organism>
<dbReference type="Proteomes" id="UP001416858">
    <property type="component" value="Unassembled WGS sequence"/>
</dbReference>
<dbReference type="Gene3D" id="3.50.50.60">
    <property type="entry name" value="FAD/NAD(P)-binding domain"/>
    <property type="match status" value="1"/>
</dbReference>